<gene>
    <name evidence="2" type="ORF">BDQ94DRAFT_10101</name>
</gene>
<protein>
    <submittedName>
        <fullName evidence="2">Uncharacterized protein</fullName>
    </submittedName>
</protein>
<keyword evidence="1" id="KW-0812">Transmembrane</keyword>
<sequence length="85" mass="9721">MSVLYLARHSDIFSIGRWFWPSFSICTIGVSDLYFSLSIYVRYGVCRVGMILHAVYNYKGGCLLDTRTIDQDQRCLDGITSLLND</sequence>
<keyword evidence="1" id="KW-0472">Membrane</keyword>
<proteinExistence type="predicted"/>
<accession>A0A3F3Q7T3</accession>
<dbReference type="EMBL" id="KZ852041">
    <property type="protein sequence ID" value="RDH35179.1"/>
    <property type="molecule type" value="Genomic_DNA"/>
</dbReference>
<evidence type="ECO:0000313" key="3">
    <source>
        <dbReference type="Proteomes" id="UP000253729"/>
    </source>
</evidence>
<dbReference type="RefSeq" id="XP_026628201.1">
    <property type="nucleotide sequence ID" value="XM_026763345.1"/>
</dbReference>
<name>A0A3F3Q7T3_9EURO</name>
<evidence type="ECO:0000256" key="1">
    <source>
        <dbReference type="SAM" id="Phobius"/>
    </source>
</evidence>
<dbReference type="AlphaFoldDB" id="A0A3F3Q7T3"/>
<dbReference type="GeneID" id="38131701"/>
<organism evidence="2 3">
    <name type="scientific">Aspergillus welwitschiae</name>
    <dbReference type="NCBI Taxonomy" id="1341132"/>
    <lineage>
        <taxon>Eukaryota</taxon>
        <taxon>Fungi</taxon>
        <taxon>Dikarya</taxon>
        <taxon>Ascomycota</taxon>
        <taxon>Pezizomycotina</taxon>
        <taxon>Eurotiomycetes</taxon>
        <taxon>Eurotiomycetidae</taxon>
        <taxon>Eurotiales</taxon>
        <taxon>Aspergillaceae</taxon>
        <taxon>Aspergillus</taxon>
        <taxon>Aspergillus subgen. Circumdati</taxon>
    </lineage>
</organism>
<feature type="transmembrane region" description="Helical" evidence="1">
    <location>
        <begin position="20"/>
        <end position="41"/>
    </location>
</feature>
<keyword evidence="1" id="KW-1133">Transmembrane helix</keyword>
<dbReference type="Proteomes" id="UP000253729">
    <property type="component" value="Unassembled WGS sequence"/>
</dbReference>
<reference evidence="2 3" key="1">
    <citation type="submission" date="2018-07" db="EMBL/GenBank/DDBJ databases">
        <title>The genomes of Aspergillus section Nigri reveals drivers in fungal speciation.</title>
        <authorList>
            <consortium name="DOE Joint Genome Institute"/>
            <person name="Vesth T.C."/>
            <person name="Nybo J."/>
            <person name="Theobald S."/>
            <person name="Brandl J."/>
            <person name="Frisvad J.C."/>
            <person name="Nielsen K.F."/>
            <person name="Lyhne E.K."/>
            <person name="Kogle M.E."/>
            <person name="Kuo A."/>
            <person name="Riley R."/>
            <person name="Clum A."/>
            <person name="Nolan M."/>
            <person name="Lipzen A."/>
            <person name="Salamov A."/>
            <person name="Henrissat B."/>
            <person name="Wiebenga A."/>
            <person name="De vries R.P."/>
            <person name="Grigoriev I.V."/>
            <person name="Mortensen U.H."/>
            <person name="Andersen M.R."/>
            <person name="Baker S.E."/>
        </authorList>
    </citation>
    <scope>NUCLEOTIDE SEQUENCE [LARGE SCALE GENOMIC DNA]</scope>
    <source>
        <strain evidence="2 3">CBS 139.54b</strain>
    </source>
</reference>
<evidence type="ECO:0000313" key="2">
    <source>
        <dbReference type="EMBL" id="RDH35179.1"/>
    </source>
</evidence>
<keyword evidence="3" id="KW-1185">Reference proteome</keyword>